<dbReference type="Proteomes" id="UP001156389">
    <property type="component" value="Unassembled WGS sequence"/>
</dbReference>
<protein>
    <submittedName>
        <fullName evidence="2">Uncharacterized protein</fullName>
    </submittedName>
</protein>
<dbReference type="RefSeq" id="WP_260219804.1">
    <property type="nucleotide sequence ID" value="NZ_JAJAGO010000010.1"/>
</dbReference>
<gene>
    <name evidence="2" type="ORF">LHJ74_21650</name>
</gene>
<proteinExistence type="predicted"/>
<name>A0ABT2JYR1_9ACTN</name>
<evidence type="ECO:0000256" key="1">
    <source>
        <dbReference type="SAM" id="Phobius"/>
    </source>
</evidence>
<keyword evidence="3" id="KW-1185">Reference proteome</keyword>
<comment type="caution">
    <text evidence="2">The sequence shown here is derived from an EMBL/GenBank/DDBJ whole genome shotgun (WGS) entry which is preliminary data.</text>
</comment>
<keyword evidence="1" id="KW-0472">Membrane</keyword>
<accession>A0ABT2JYR1</accession>
<evidence type="ECO:0000313" key="3">
    <source>
        <dbReference type="Proteomes" id="UP001156389"/>
    </source>
</evidence>
<keyword evidence="1" id="KW-0812">Transmembrane</keyword>
<keyword evidence="1" id="KW-1133">Transmembrane helix</keyword>
<reference evidence="2 3" key="1">
    <citation type="submission" date="2021-10" db="EMBL/GenBank/DDBJ databases">
        <title>Streptomyces gossypii sp. nov., isolated from soil collected from cotton field.</title>
        <authorList>
            <person name="Ge X."/>
            <person name="Chen X."/>
            <person name="Liu W."/>
        </authorList>
    </citation>
    <scope>NUCLEOTIDE SEQUENCE [LARGE SCALE GENOMIC DNA]</scope>
    <source>
        <strain evidence="2 3">N2-109</strain>
    </source>
</reference>
<sequence>MDPATEDNTGPDWNARAAAAIGIAAALGVLTLAGLDLAQGPVDCDSKFAVELPDSAENVECSSKDRHSAQWRFTMPTDEVEPWWAQQSQSQLELEAWLSTEGRFQGEEIVEGPLGVNAYYPEDEGGLIWVNPQSDGTSQVFINGAWK</sequence>
<organism evidence="2 3">
    <name type="scientific">Streptomyces gossypii</name>
    <dbReference type="NCBI Taxonomy" id="2883101"/>
    <lineage>
        <taxon>Bacteria</taxon>
        <taxon>Bacillati</taxon>
        <taxon>Actinomycetota</taxon>
        <taxon>Actinomycetes</taxon>
        <taxon>Kitasatosporales</taxon>
        <taxon>Streptomycetaceae</taxon>
        <taxon>Streptomyces</taxon>
    </lineage>
</organism>
<dbReference type="EMBL" id="JAJAGO010000010">
    <property type="protein sequence ID" value="MCT2592480.1"/>
    <property type="molecule type" value="Genomic_DNA"/>
</dbReference>
<evidence type="ECO:0000313" key="2">
    <source>
        <dbReference type="EMBL" id="MCT2592480.1"/>
    </source>
</evidence>
<feature type="transmembrane region" description="Helical" evidence="1">
    <location>
        <begin position="17"/>
        <end position="38"/>
    </location>
</feature>